<evidence type="ECO:0000256" key="1">
    <source>
        <dbReference type="ARBA" id="ARBA00004613"/>
    </source>
</evidence>
<keyword evidence="3" id="KW-0964">Secreted</keyword>
<proteinExistence type="inferred from homology"/>
<evidence type="ECO:0000256" key="12">
    <source>
        <dbReference type="ARBA" id="ARBA00075321"/>
    </source>
</evidence>
<dbReference type="InterPro" id="IPR029034">
    <property type="entry name" value="Cystine-knot_cytokine"/>
</dbReference>
<dbReference type="InterPro" id="IPR006208">
    <property type="entry name" value="Glyco_hormone_CN"/>
</dbReference>
<keyword evidence="15" id="KW-0472">Membrane</keyword>
<evidence type="ECO:0000256" key="10">
    <source>
        <dbReference type="ARBA" id="ARBA00061732"/>
    </source>
</evidence>
<feature type="region of interest" description="Disordered" evidence="14">
    <location>
        <begin position="1"/>
        <end position="130"/>
    </location>
</feature>
<sequence>MSEEVINGELVTLELERSGPGTGHRGAAREPPEGPAGAEAMAGDRRVSLSPKQRPAVSPRRALAAHHSGSAARGRRLTRPGPQVPERLAAVHTSSGSSAVTQRDGWESGGAQGEGEEPARSDPEGPGPCSVERGLSGVLANVARRTLPPGLFLLLLPLFLLLLLAPLSWSYSSLGPGCHLFPFNVTIRSDLRGTCRGTYTVHACVGYCESSAFPSRYSVLVASNFTHNITSASRCCTISRDTKVKVRLDCPRGRRHDDIEILTARACRCDMCRKSRY</sequence>
<dbReference type="Proteomes" id="UP001152803">
    <property type="component" value="Unassembled WGS sequence"/>
</dbReference>
<comment type="similarity">
    <text evidence="2">Belongs to the glycoprotein hormones subunit alpha family.</text>
</comment>
<dbReference type="PROSITE" id="PS50277">
    <property type="entry name" value="GLYCO_HORMONE_ALPHA_3"/>
    <property type="match status" value="1"/>
</dbReference>
<comment type="function">
    <text evidence="9">Functions as a heterodimeric glycoprotein hormone with GPHB5 able to bind and activate the thyroid-stimulating hormone receptor (TSHR), leading to increased cAMP production. Plays a central role in controlling thyroid cell metabolism.</text>
</comment>
<evidence type="ECO:0000256" key="14">
    <source>
        <dbReference type="SAM" id="MobiDB-lite"/>
    </source>
</evidence>
<dbReference type="GO" id="GO:0005615">
    <property type="term" value="C:extracellular space"/>
    <property type="evidence" value="ECO:0007669"/>
    <property type="project" value="TreeGrafter"/>
</dbReference>
<organism evidence="17 18">
    <name type="scientific">Conger conger</name>
    <name type="common">Conger eel</name>
    <name type="synonym">Muraena conger</name>
    <dbReference type="NCBI Taxonomy" id="82655"/>
    <lineage>
        <taxon>Eukaryota</taxon>
        <taxon>Metazoa</taxon>
        <taxon>Chordata</taxon>
        <taxon>Craniata</taxon>
        <taxon>Vertebrata</taxon>
        <taxon>Euteleostomi</taxon>
        <taxon>Actinopterygii</taxon>
        <taxon>Neopterygii</taxon>
        <taxon>Teleostei</taxon>
        <taxon>Anguilliformes</taxon>
        <taxon>Congridae</taxon>
        <taxon>Conger</taxon>
    </lineage>
</organism>
<keyword evidence="15" id="KW-0812">Transmembrane</keyword>
<keyword evidence="4" id="KW-0372">Hormone</keyword>
<dbReference type="GO" id="GO:0005179">
    <property type="term" value="F:hormone activity"/>
    <property type="evidence" value="ECO:0007669"/>
    <property type="project" value="UniProtKB-KW"/>
</dbReference>
<keyword evidence="18" id="KW-1185">Reference proteome</keyword>
<dbReference type="Pfam" id="PF00007">
    <property type="entry name" value="Cys_knot"/>
    <property type="match status" value="1"/>
</dbReference>
<dbReference type="PANTHER" id="PTHR31129">
    <property type="entry name" value="GLYCOPROTEIN HORMONE ALPHA-2"/>
    <property type="match status" value="1"/>
</dbReference>
<dbReference type="FunFam" id="2.10.90.10:FF:000027">
    <property type="entry name" value="Glycoprotein hormone alpha 2"/>
    <property type="match status" value="1"/>
</dbReference>
<evidence type="ECO:0000256" key="11">
    <source>
        <dbReference type="ARBA" id="ARBA00068352"/>
    </source>
</evidence>
<evidence type="ECO:0000256" key="3">
    <source>
        <dbReference type="ARBA" id="ARBA00022525"/>
    </source>
</evidence>
<dbReference type="AlphaFoldDB" id="A0A9Q1DTN3"/>
<evidence type="ECO:0000256" key="9">
    <source>
        <dbReference type="ARBA" id="ARBA00054562"/>
    </source>
</evidence>
<keyword evidence="6" id="KW-1015">Disulfide bond</keyword>
<evidence type="ECO:0000259" key="16">
    <source>
        <dbReference type="Pfam" id="PF00007"/>
    </source>
</evidence>
<dbReference type="GO" id="GO:0007166">
    <property type="term" value="P:cell surface receptor signaling pathway"/>
    <property type="evidence" value="ECO:0007669"/>
    <property type="project" value="TreeGrafter"/>
</dbReference>
<keyword evidence="5" id="KW-0732">Signal</keyword>
<evidence type="ECO:0000256" key="4">
    <source>
        <dbReference type="ARBA" id="ARBA00022702"/>
    </source>
</evidence>
<feature type="transmembrane region" description="Helical" evidence="15">
    <location>
        <begin position="151"/>
        <end position="171"/>
    </location>
</feature>
<dbReference type="PANTHER" id="PTHR31129:SF2">
    <property type="entry name" value="GLYCOPROTEIN HORMONE ALPHA-2"/>
    <property type="match status" value="1"/>
</dbReference>
<gene>
    <name evidence="17" type="ORF">COCON_G00041490</name>
</gene>
<keyword evidence="15" id="KW-1133">Transmembrane helix</keyword>
<keyword evidence="7" id="KW-0325">Glycoprotein</keyword>
<evidence type="ECO:0000313" key="18">
    <source>
        <dbReference type="Proteomes" id="UP001152803"/>
    </source>
</evidence>
<dbReference type="Gene3D" id="2.10.90.10">
    <property type="entry name" value="Cystine-knot cytokines"/>
    <property type="match status" value="1"/>
</dbReference>
<evidence type="ECO:0000313" key="17">
    <source>
        <dbReference type="EMBL" id="KAJ8281630.1"/>
    </source>
</evidence>
<accession>A0A9Q1DTN3</accession>
<evidence type="ECO:0000256" key="2">
    <source>
        <dbReference type="ARBA" id="ARBA00009128"/>
    </source>
</evidence>
<protein>
    <recommendedName>
        <fullName evidence="11">Glycoprotein hormone alpha-2</fullName>
    </recommendedName>
    <alternativeName>
        <fullName evidence="8">GTH-alpha</fullName>
    </alternativeName>
    <alternativeName>
        <fullName evidence="13">Putative secreted protein Zsig51</fullName>
    </alternativeName>
    <alternativeName>
        <fullName evidence="12">Thyrostimulin subunit alpha</fullName>
    </alternativeName>
</protein>
<dbReference type="OrthoDB" id="9413153at2759"/>
<comment type="subcellular location">
    <subcellularLocation>
        <location evidence="1">Secreted</location>
    </subcellularLocation>
</comment>
<evidence type="ECO:0000256" key="13">
    <source>
        <dbReference type="ARBA" id="ARBA00083999"/>
    </source>
</evidence>
<feature type="domain" description="Glycoprotein hormone subunit beta" evidence="16">
    <location>
        <begin position="177"/>
        <end position="275"/>
    </location>
</feature>
<dbReference type="EMBL" id="JAFJMO010000003">
    <property type="protein sequence ID" value="KAJ8281630.1"/>
    <property type="molecule type" value="Genomic_DNA"/>
</dbReference>
<dbReference type="InterPro" id="IPR052680">
    <property type="entry name" value="Glyco_Hormone_Alpha"/>
</dbReference>
<evidence type="ECO:0000256" key="6">
    <source>
        <dbReference type="ARBA" id="ARBA00023157"/>
    </source>
</evidence>
<dbReference type="GO" id="GO:0051427">
    <property type="term" value="F:hormone receptor binding"/>
    <property type="evidence" value="ECO:0007669"/>
    <property type="project" value="TreeGrafter"/>
</dbReference>
<feature type="compositionally biased region" description="Polar residues" evidence="14">
    <location>
        <begin position="92"/>
        <end position="101"/>
    </location>
</feature>
<comment type="subunit">
    <text evidence="10">Heterodimer with GPHB5; this heterodimer interacts with thyroid-stimulating hormone receptor (TSHR), and hence stimulates cAMP production.</text>
</comment>
<evidence type="ECO:0000256" key="15">
    <source>
        <dbReference type="SAM" id="Phobius"/>
    </source>
</evidence>
<dbReference type="InterPro" id="IPR000476">
    <property type="entry name" value="Glyco_hormone"/>
</dbReference>
<dbReference type="SUPFAM" id="SSF57501">
    <property type="entry name" value="Cystine-knot cytokines"/>
    <property type="match status" value="1"/>
</dbReference>
<evidence type="ECO:0000256" key="5">
    <source>
        <dbReference type="ARBA" id="ARBA00022729"/>
    </source>
</evidence>
<evidence type="ECO:0000256" key="8">
    <source>
        <dbReference type="ARBA" id="ARBA00032529"/>
    </source>
</evidence>
<comment type="caution">
    <text evidence="17">The sequence shown here is derived from an EMBL/GenBank/DDBJ whole genome shotgun (WGS) entry which is preliminary data.</text>
</comment>
<reference evidence="17" key="1">
    <citation type="journal article" date="2023" name="Science">
        <title>Genome structures resolve the early diversification of teleost fishes.</title>
        <authorList>
            <person name="Parey E."/>
            <person name="Louis A."/>
            <person name="Montfort J."/>
            <person name="Bouchez O."/>
            <person name="Roques C."/>
            <person name="Iampietro C."/>
            <person name="Lluch J."/>
            <person name="Castinel A."/>
            <person name="Donnadieu C."/>
            <person name="Desvignes T."/>
            <person name="Floi Bucao C."/>
            <person name="Jouanno E."/>
            <person name="Wen M."/>
            <person name="Mejri S."/>
            <person name="Dirks R."/>
            <person name="Jansen H."/>
            <person name="Henkel C."/>
            <person name="Chen W.J."/>
            <person name="Zahm M."/>
            <person name="Cabau C."/>
            <person name="Klopp C."/>
            <person name="Thompson A.W."/>
            <person name="Robinson-Rechavi M."/>
            <person name="Braasch I."/>
            <person name="Lecointre G."/>
            <person name="Bobe J."/>
            <person name="Postlethwait J.H."/>
            <person name="Berthelot C."/>
            <person name="Roest Crollius H."/>
            <person name="Guiguen Y."/>
        </authorList>
    </citation>
    <scope>NUCLEOTIDE SEQUENCE</scope>
    <source>
        <strain evidence="17">Concon-B</strain>
    </source>
</reference>
<name>A0A9Q1DTN3_CONCO</name>
<evidence type="ECO:0000256" key="7">
    <source>
        <dbReference type="ARBA" id="ARBA00023180"/>
    </source>
</evidence>